<feature type="compositionally biased region" description="Basic and acidic residues" evidence="2">
    <location>
        <begin position="675"/>
        <end position="686"/>
    </location>
</feature>
<dbReference type="GO" id="GO:0005543">
    <property type="term" value="F:phospholipid binding"/>
    <property type="evidence" value="ECO:0007669"/>
    <property type="project" value="InterPro"/>
</dbReference>
<feature type="compositionally biased region" description="Polar residues" evidence="2">
    <location>
        <begin position="774"/>
        <end position="783"/>
    </location>
</feature>
<feature type="region of interest" description="Disordered" evidence="2">
    <location>
        <begin position="1121"/>
        <end position="1187"/>
    </location>
</feature>
<feature type="compositionally biased region" description="Basic residues" evidence="2">
    <location>
        <begin position="830"/>
        <end position="842"/>
    </location>
</feature>
<dbReference type="GO" id="GO:0005938">
    <property type="term" value="C:cell cortex"/>
    <property type="evidence" value="ECO:0007669"/>
    <property type="project" value="InterPro"/>
</dbReference>
<reference evidence="4 5" key="1">
    <citation type="submission" date="2019-09" db="EMBL/GenBank/DDBJ databases">
        <title>Draft genome of the ectomycorrhizal ascomycete Sphaerosporella brunnea.</title>
        <authorList>
            <consortium name="DOE Joint Genome Institute"/>
            <person name="Benucci G.M."/>
            <person name="Marozzi G."/>
            <person name="Antonielli L."/>
            <person name="Sanchez S."/>
            <person name="Marco P."/>
            <person name="Wang X."/>
            <person name="Falini L.B."/>
            <person name="Barry K."/>
            <person name="Haridas S."/>
            <person name="Lipzen A."/>
            <person name="Labutti K."/>
            <person name="Grigoriev I.V."/>
            <person name="Murat C."/>
            <person name="Martin F."/>
            <person name="Albertini E."/>
            <person name="Donnini D."/>
            <person name="Bonito G."/>
        </authorList>
    </citation>
    <scope>NUCLEOTIDE SEQUENCE [LARGE SCALE GENOMIC DNA]</scope>
    <source>
        <strain evidence="4 5">Sb_GMNB300</strain>
    </source>
</reference>
<feature type="compositionally biased region" description="Polar residues" evidence="2">
    <location>
        <begin position="39"/>
        <end position="48"/>
    </location>
</feature>
<dbReference type="OrthoDB" id="2149224at2759"/>
<feature type="region of interest" description="Disordered" evidence="2">
    <location>
        <begin position="226"/>
        <end position="267"/>
    </location>
</feature>
<dbReference type="InParanoid" id="A0A5J5F3J6"/>
<sequence length="1320" mass="145774">MRPTVEMDSEFDTDYATEGPLPTRVPYDRSPMLSRHPSRGQSPANPTNGHGRMSPPLHRRTSQSHHHDGAFDEKISILDPRRFTPTLHANLVAEILSLRRELESKNQLVETLEAELDETRADAENATANVASALKEARDVKRQLARAEKDDAMAVVAQERDEAVMALEELKKQMERLAKSRRAAEEDLEQLRKIQESDNEKFEEAKRVFERRAHVAEGRLKAVLDELASRNTPTPTPTSPPPAPSHRSHQRVMSEDYGGSQQSDAASIRSISFSDRPGSLMMGDDEAERLGISLHGNGMSLADELNFDDSEEEGTTTQDEAYPQTDDMLSDGESVDDVDELPELADMGVQVEPEIDYEERLQELEDLLGERKEQEFALRSKELDLRSSELDTRSSELDEKLSELNERSTALDTKSAELDTQSAELASRSSELDTRSSQLDARSFELEKRTAEVDVRALELEPRFSELDSRKSELDARAAWLDARSLDLDEVPQGYVSTESQTAGLPSPPATPLRETPPAMLESTGIQTDHVKPAKPTVIRVPAIMVSPPEPTPPLPQPAMKDATVQTRPIRQRTRSMQTEQISLDERLRKFAPHLLPSALLPKAPAPIPKPEEPTAPALPRRSSKRTVKRSVTAPVPTPEEPSAPTRSSSTNEAPMSITTSDMGVDTSTLYTSPKTDDDLEVSRADSRKEMVPKNIFNNIDLSLENDLHSSGEEFPDDVDSGNEYQTALSARPRKSLRNAPQLKLNLETDLRRQPSIRRGAMVASGINAHARTRSPSLTSNHTEVAGSKIGPPFPVPARNSSKRPGYLSDRERATPSPTPTVPKLTRNNSKPKRPQSIRKVRSATIMPSTRDGAISPGLMSTSSNAPSSPGLPPPLPNDNISSPAFDRRRFGESKHKYQASTNTSNTSNTGTAGDTGQASVGAAQQTSVVDAIAQTMVGEWMWKYVRRRKTFGVSESPQGDDVSGGQRHKRWVWLAPYERAVMWSSKQPTSGSALLGKSGRKLLIQSVLDVKDDTPPPKGATQPVFNRSILILTPARALKFTAPTKERHYVWLTALSFLSHSPESGDGLLALPPPMPFEYEQLDRRQNRHPEPPPIPPAPPARTTKNAFSTTRDSVRLAKGKTRASPAANGHLTVNTSSHLNPRVSMESTETLSAEPPSIPRFPGSRRRSNSHVHRPQTRSGYEKSLDSYKTTIASSNRDSFGFDSFRPDSFYGVGGIGLPSPNSSNFPNGHFGGGGGTGLWDPGPIGTVRMEAFIDRRSSTYSREYDEFDDASSKVSSYRIRRDRRMSRYEGYWSGGGGGGGFYDEEDFWRGDDPFRNF</sequence>
<dbReference type="GO" id="GO:0005739">
    <property type="term" value="C:mitochondrion"/>
    <property type="evidence" value="ECO:0007669"/>
    <property type="project" value="TreeGrafter"/>
</dbReference>
<feature type="compositionally biased region" description="Pro residues" evidence="2">
    <location>
        <begin position="234"/>
        <end position="244"/>
    </location>
</feature>
<evidence type="ECO:0000256" key="1">
    <source>
        <dbReference type="SAM" id="Coils"/>
    </source>
</evidence>
<feature type="compositionally biased region" description="Low complexity" evidence="2">
    <location>
        <begin position="900"/>
        <end position="917"/>
    </location>
</feature>
<dbReference type="GO" id="GO:0015631">
    <property type="term" value="F:tubulin binding"/>
    <property type="evidence" value="ECO:0007669"/>
    <property type="project" value="TreeGrafter"/>
</dbReference>
<gene>
    <name evidence="4" type="ORF">FN846DRAFT_774760</name>
</gene>
<dbReference type="Pfam" id="PF12814">
    <property type="entry name" value="Mcp5_PH"/>
    <property type="match status" value="1"/>
</dbReference>
<organism evidence="4 5">
    <name type="scientific">Sphaerosporella brunnea</name>
    <dbReference type="NCBI Taxonomy" id="1250544"/>
    <lineage>
        <taxon>Eukaryota</taxon>
        <taxon>Fungi</taxon>
        <taxon>Dikarya</taxon>
        <taxon>Ascomycota</taxon>
        <taxon>Pezizomycotina</taxon>
        <taxon>Pezizomycetes</taxon>
        <taxon>Pezizales</taxon>
        <taxon>Pyronemataceae</taxon>
        <taxon>Sphaerosporella</taxon>
    </lineage>
</organism>
<comment type="caution">
    <text evidence="4">The sequence shown here is derived from an EMBL/GenBank/DDBJ whole genome shotgun (WGS) entry which is preliminary data.</text>
</comment>
<feature type="coiled-coil region" evidence="1">
    <location>
        <begin position="88"/>
        <end position="205"/>
    </location>
</feature>
<proteinExistence type="predicted"/>
<feature type="region of interest" description="Disordered" evidence="2">
    <location>
        <begin position="497"/>
        <end position="518"/>
    </location>
</feature>
<feature type="compositionally biased region" description="Basic residues" evidence="2">
    <location>
        <begin position="1165"/>
        <end position="1178"/>
    </location>
</feature>
<dbReference type="PANTHER" id="PTHR28190:SF2">
    <property type="entry name" value="MIGRATION PROTEIN, PUTATIVE (AFU_ORTHOLOGUE AFUA_2G07730)-RELATED"/>
    <property type="match status" value="1"/>
</dbReference>
<feature type="compositionally biased region" description="Basic and acidic residues" evidence="2">
    <location>
        <begin position="381"/>
        <end position="406"/>
    </location>
</feature>
<protein>
    <submittedName>
        <fullName evidence="4">Meiotic cell cortex C-terminal pleckstrin homology-domain-containing protein</fullName>
    </submittedName>
</protein>
<evidence type="ECO:0000256" key="2">
    <source>
        <dbReference type="SAM" id="MobiDB-lite"/>
    </source>
</evidence>
<feature type="region of interest" description="Disordered" evidence="2">
    <location>
        <begin position="309"/>
        <end position="334"/>
    </location>
</feature>
<dbReference type="CDD" id="cd06503">
    <property type="entry name" value="ATP-synt_Fo_b"/>
    <property type="match status" value="1"/>
</dbReference>
<feature type="compositionally biased region" description="Polar residues" evidence="2">
    <location>
        <begin position="564"/>
        <end position="582"/>
    </location>
</feature>
<evidence type="ECO:0000259" key="3">
    <source>
        <dbReference type="Pfam" id="PF12814"/>
    </source>
</evidence>
<accession>A0A5J5F3J6</accession>
<feature type="compositionally biased region" description="Polar residues" evidence="2">
    <location>
        <begin position="407"/>
        <end position="439"/>
    </location>
</feature>
<dbReference type="GO" id="GO:0000226">
    <property type="term" value="P:microtubule cytoskeleton organization"/>
    <property type="evidence" value="ECO:0007669"/>
    <property type="project" value="TreeGrafter"/>
</dbReference>
<feature type="region of interest" description="Disordered" evidence="2">
    <location>
        <begin position="381"/>
        <end position="439"/>
    </location>
</feature>
<dbReference type="EMBL" id="VXIS01000042">
    <property type="protein sequence ID" value="KAA8910810.1"/>
    <property type="molecule type" value="Genomic_DNA"/>
</dbReference>
<feature type="compositionally biased region" description="Basic and acidic residues" evidence="2">
    <location>
        <begin position="886"/>
        <end position="896"/>
    </location>
</feature>
<dbReference type="Proteomes" id="UP000326924">
    <property type="component" value="Unassembled WGS sequence"/>
</dbReference>
<evidence type="ECO:0000313" key="5">
    <source>
        <dbReference type="Proteomes" id="UP000326924"/>
    </source>
</evidence>
<feature type="compositionally biased region" description="Polar residues" evidence="2">
    <location>
        <begin position="645"/>
        <end position="674"/>
    </location>
</feature>
<feature type="domain" description="Pleckstrin homology" evidence="3">
    <location>
        <begin position="928"/>
        <end position="1062"/>
    </location>
</feature>
<evidence type="ECO:0000313" key="4">
    <source>
        <dbReference type="EMBL" id="KAA8910810.1"/>
    </source>
</evidence>
<feature type="region of interest" description="Disordered" evidence="2">
    <location>
        <begin position="770"/>
        <end position="919"/>
    </location>
</feature>
<feature type="region of interest" description="Disordered" evidence="2">
    <location>
        <begin position="600"/>
        <end position="686"/>
    </location>
</feature>
<feature type="region of interest" description="Disordered" evidence="2">
    <location>
        <begin position="1085"/>
        <end position="1109"/>
    </location>
</feature>
<dbReference type="GO" id="GO:0032065">
    <property type="term" value="P:maintenance of protein location in cell cortex"/>
    <property type="evidence" value="ECO:0007669"/>
    <property type="project" value="InterPro"/>
</dbReference>
<dbReference type="InterPro" id="IPR024774">
    <property type="entry name" value="PH_dom-Mcp5-type"/>
</dbReference>
<keyword evidence="5" id="KW-1185">Reference proteome</keyword>
<feature type="compositionally biased region" description="Pro residues" evidence="2">
    <location>
        <begin position="548"/>
        <end position="557"/>
    </location>
</feature>
<name>A0A5J5F3J6_9PEZI</name>
<feature type="region of interest" description="Disordered" evidence="2">
    <location>
        <begin position="545"/>
        <end position="582"/>
    </location>
</feature>
<feature type="region of interest" description="Disordered" evidence="2">
    <location>
        <begin position="1"/>
        <end position="68"/>
    </location>
</feature>
<dbReference type="InterPro" id="IPR053005">
    <property type="entry name" value="Nuclear_Pos-Cytoskel_Interact"/>
</dbReference>
<feature type="compositionally biased region" description="Polar residues" evidence="2">
    <location>
        <begin position="1133"/>
        <end position="1153"/>
    </location>
</feature>
<dbReference type="PANTHER" id="PTHR28190">
    <property type="entry name" value="NUCLEAR MIGRATION PROTEIN NUM1"/>
    <property type="match status" value="1"/>
</dbReference>
<keyword evidence="1" id="KW-0175">Coiled coil</keyword>